<comment type="caution">
    <text evidence="2">The sequence shown here is derived from an EMBL/GenBank/DDBJ whole genome shotgun (WGS) entry which is preliminary data.</text>
</comment>
<feature type="region of interest" description="Disordered" evidence="1">
    <location>
        <begin position="159"/>
        <end position="186"/>
    </location>
</feature>
<name>A0ABN9QJP2_9DINO</name>
<evidence type="ECO:0000313" key="3">
    <source>
        <dbReference type="Proteomes" id="UP001189429"/>
    </source>
</evidence>
<evidence type="ECO:0000256" key="1">
    <source>
        <dbReference type="SAM" id="MobiDB-lite"/>
    </source>
</evidence>
<sequence>MDDDTLRTLMPSLSQSQRDELLHRRAMAAAGLAEPVIVAVQASQDVGSLSAQLLAARARLDKAQAAAQEAIDCVVDVEDELQVLQDKCAEARARVGALAGPQPGCSPTQLQAARQAFDGVVGALAAQGGQSAQLAQALGVVQQVLCTLVPAGGLAAGAPPHLAAPPPQGLRGHPAGASWGEPAGDGDVDVELVDADPGLVPPQFPALPGDEKVAQEVRRRAAAIAGLDLSQRAQVAAETAIGGPAAAALARRRSRSCAADQAETAS</sequence>
<dbReference type="EMBL" id="CAUYUJ010003679">
    <property type="protein sequence ID" value="CAK0806275.1"/>
    <property type="molecule type" value="Genomic_DNA"/>
</dbReference>
<protein>
    <submittedName>
        <fullName evidence="2">Uncharacterized protein</fullName>
    </submittedName>
</protein>
<gene>
    <name evidence="2" type="ORF">PCOR1329_LOCUS12568</name>
</gene>
<keyword evidence="3" id="KW-1185">Reference proteome</keyword>
<feature type="non-terminal residue" evidence="2">
    <location>
        <position position="266"/>
    </location>
</feature>
<evidence type="ECO:0000313" key="2">
    <source>
        <dbReference type="EMBL" id="CAK0806275.1"/>
    </source>
</evidence>
<proteinExistence type="predicted"/>
<accession>A0ABN9QJP2</accession>
<reference evidence="2" key="1">
    <citation type="submission" date="2023-10" db="EMBL/GenBank/DDBJ databases">
        <authorList>
            <person name="Chen Y."/>
            <person name="Shah S."/>
            <person name="Dougan E. K."/>
            <person name="Thang M."/>
            <person name="Chan C."/>
        </authorList>
    </citation>
    <scope>NUCLEOTIDE SEQUENCE [LARGE SCALE GENOMIC DNA]</scope>
</reference>
<dbReference type="Proteomes" id="UP001189429">
    <property type="component" value="Unassembled WGS sequence"/>
</dbReference>
<organism evidence="2 3">
    <name type="scientific">Prorocentrum cordatum</name>
    <dbReference type="NCBI Taxonomy" id="2364126"/>
    <lineage>
        <taxon>Eukaryota</taxon>
        <taxon>Sar</taxon>
        <taxon>Alveolata</taxon>
        <taxon>Dinophyceae</taxon>
        <taxon>Prorocentrales</taxon>
        <taxon>Prorocentraceae</taxon>
        <taxon>Prorocentrum</taxon>
    </lineage>
</organism>